<reference evidence="6" key="2">
    <citation type="journal article" date="2021" name="Genome Biol. Evol.">
        <title>Developing a high-quality reference genome for a parasitic bivalve with doubly uniparental inheritance (Bivalvia: Unionida).</title>
        <authorList>
            <person name="Smith C.H."/>
        </authorList>
    </citation>
    <scope>NUCLEOTIDE SEQUENCE</scope>
    <source>
        <strain evidence="6">CHS0354</strain>
        <tissue evidence="6">Mantle</tissue>
    </source>
</reference>
<evidence type="ECO:0000259" key="5">
    <source>
        <dbReference type="PROSITE" id="PS50263"/>
    </source>
</evidence>
<keyword evidence="2" id="KW-0436">Ligase</keyword>
<dbReference type="AlphaFoldDB" id="A0AAE0RLK0"/>
<dbReference type="Pfam" id="PF00795">
    <property type="entry name" value="CN_hydrolase"/>
    <property type="match status" value="1"/>
</dbReference>
<keyword evidence="4" id="KW-0732">Signal</keyword>
<accession>A0AAE0RLK0</accession>
<evidence type="ECO:0000256" key="3">
    <source>
        <dbReference type="ARBA" id="ARBA00030681"/>
    </source>
</evidence>
<evidence type="ECO:0000313" key="6">
    <source>
        <dbReference type="EMBL" id="KAK3575752.1"/>
    </source>
</evidence>
<dbReference type="Gene3D" id="3.60.110.10">
    <property type="entry name" value="Carbon-nitrogen hydrolase"/>
    <property type="match status" value="1"/>
</dbReference>
<evidence type="ECO:0000313" key="7">
    <source>
        <dbReference type="Proteomes" id="UP001195483"/>
    </source>
</evidence>
<dbReference type="Gene3D" id="3.40.30.10">
    <property type="entry name" value="Glutaredoxin"/>
    <property type="match status" value="1"/>
</dbReference>
<dbReference type="PANTHER" id="PTHR23090">
    <property type="entry name" value="NH 3 /GLUTAMINE-DEPENDENT NAD + SYNTHETASE"/>
    <property type="match status" value="1"/>
</dbReference>
<dbReference type="InterPro" id="IPR003010">
    <property type="entry name" value="C-N_Hydrolase"/>
</dbReference>
<dbReference type="PROSITE" id="PS51257">
    <property type="entry name" value="PROKAR_LIPOPROTEIN"/>
    <property type="match status" value="1"/>
</dbReference>
<feature type="signal peptide" evidence="4">
    <location>
        <begin position="1"/>
        <end position="22"/>
    </location>
</feature>
<protein>
    <recommendedName>
        <fullName evidence="1">Glutamine-dependent NAD(+) synthetase</fullName>
    </recommendedName>
    <alternativeName>
        <fullName evidence="3">NAD(+) synthase [glutamine-hydrolyzing]</fullName>
    </alternativeName>
</protein>
<dbReference type="CDD" id="cd07570">
    <property type="entry name" value="GAT_Gln-NAD-synth"/>
    <property type="match status" value="1"/>
</dbReference>
<dbReference type="GO" id="GO:0009435">
    <property type="term" value="P:NAD+ biosynthetic process"/>
    <property type="evidence" value="ECO:0007669"/>
    <property type="project" value="InterPro"/>
</dbReference>
<evidence type="ECO:0000256" key="2">
    <source>
        <dbReference type="ARBA" id="ARBA00022598"/>
    </source>
</evidence>
<organism evidence="6 7">
    <name type="scientific">Potamilus streckersoni</name>
    <dbReference type="NCBI Taxonomy" id="2493646"/>
    <lineage>
        <taxon>Eukaryota</taxon>
        <taxon>Metazoa</taxon>
        <taxon>Spiralia</taxon>
        <taxon>Lophotrochozoa</taxon>
        <taxon>Mollusca</taxon>
        <taxon>Bivalvia</taxon>
        <taxon>Autobranchia</taxon>
        <taxon>Heteroconchia</taxon>
        <taxon>Palaeoheterodonta</taxon>
        <taxon>Unionida</taxon>
        <taxon>Unionoidea</taxon>
        <taxon>Unionidae</taxon>
        <taxon>Ambleminae</taxon>
        <taxon>Lampsilini</taxon>
        <taxon>Potamilus</taxon>
    </lineage>
</organism>
<reference evidence="6" key="1">
    <citation type="journal article" date="2021" name="Genome Biol. Evol.">
        <title>A High-Quality Reference Genome for a Parasitic Bivalve with Doubly Uniparental Inheritance (Bivalvia: Unionida).</title>
        <authorList>
            <person name="Smith C.H."/>
        </authorList>
    </citation>
    <scope>NUCLEOTIDE SEQUENCE</scope>
    <source>
        <strain evidence="6">CHS0354</strain>
    </source>
</reference>
<proteinExistence type="predicted"/>
<evidence type="ECO:0000256" key="1">
    <source>
        <dbReference type="ARBA" id="ARBA00017309"/>
    </source>
</evidence>
<dbReference type="InterPro" id="IPR003694">
    <property type="entry name" value="NAD_synthase"/>
</dbReference>
<dbReference type="GO" id="GO:0004359">
    <property type="term" value="F:glutaminase activity"/>
    <property type="evidence" value="ECO:0007669"/>
    <property type="project" value="InterPro"/>
</dbReference>
<dbReference type="InterPro" id="IPR036526">
    <property type="entry name" value="C-N_Hydrolase_sf"/>
</dbReference>
<sequence length="440" mass="49001">MKVYSLVILSVFSAFIFFGCEKKTPTAEKEVSISPATTVQVSESGAGKSAAYEAVSGGKTLPAPKSLDKVLLTEYIDFGCPHCYRFNSILPNIQDKFREKLTVTTYIMSWRGEDVAKAYYYAEMNGKGDMYKNIVFRLFHDSGIKNINNPEILKTVLSELNLLKDNTELAVLLRIAVRIAVCQLNYKIGDLTGNIAKIKDAVKTAAAQKADLAVCSELSVWGYPVGDYLLYPYLINKANQLIQQLAFEIREYCPLIVGAPVIETSGYHLPYFNAGLLLQNGNARTITTKKYLPYYDIFDEPRYFASGMGPASFFIGGKEIILSVCEDMWQSKEFNILTTEKITCEGFDTAGADLIINISASPFFGGKIKLRDVFLKKFAAQFRKKLLFVNQTGAHDHIIFDGSSRFISEHGDIISKLASFQEEIQIIDTKTPYLSATAVT</sequence>
<gene>
    <name evidence="6" type="ORF">CHS0354_030084</name>
</gene>
<reference evidence="6" key="3">
    <citation type="submission" date="2023-05" db="EMBL/GenBank/DDBJ databases">
        <authorList>
            <person name="Smith C.H."/>
        </authorList>
    </citation>
    <scope>NUCLEOTIDE SEQUENCE</scope>
    <source>
        <strain evidence="6">CHS0354</strain>
        <tissue evidence="6">Mantle</tissue>
    </source>
</reference>
<dbReference type="SUPFAM" id="SSF56317">
    <property type="entry name" value="Carbon-nitrogen hydrolase"/>
    <property type="match status" value="1"/>
</dbReference>
<dbReference type="PROSITE" id="PS50263">
    <property type="entry name" value="CN_HYDROLASE"/>
    <property type="match status" value="1"/>
</dbReference>
<feature type="domain" description="CN hydrolase" evidence="5">
    <location>
        <begin position="177"/>
        <end position="431"/>
    </location>
</feature>
<dbReference type="SUPFAM" id="SSF52833">
    <property type="entry name" value="Thioredoxin-like"/>
    <property type="match status" value="1"/>
</dbReference>
<dbReference type="GO" id="GO:0003952">
    <property type="term" value="F:NAD+ synthase (glutamine-hydrolyzing) activity"/>
    <property type="evidence" value="ECO:0007669"/>
    <property type="project" value="InterPro"/>
</dbReference>
<dbReference type="GO" id="GO:0005737">
    <property type="term" value="C:cytoplasm"/>
    <property type="evidence" value="ECO:0007669"/>
    <property type="project" value="InterPro"/>
</dbReference>
<dbReference type="EMBL" id="JAEAOA010001795">
    <property type="protein sequence ID" value="KAK3575752.1"/>
    <property type="molecule type" value="Genomic_DNA"/>
</dbReference>
<name>A0AAE0RLK0_9BIVA</name>
<keyword evidence="7" id="KW-1185">Reference proteome</keyword>
<dbReference type="PANTHER" id="PTHR23090:SF9">
    <property type="entry name" value="GLUTAMINE-DEPENDENT NAD(+) SYNTHETASE"/>
    <property type="match status" value="1"/>
</dbReference>
<feature type="chain" id="PRO_5042200490" description="Glutamine-dependent NAD(+) synthetase" evidence="4">
    <location>
        <begin position="23"/>
        <end position="440"/>
    </location>
</feature>
<comment type="caution">
    <text evidence="6">The sequence shown here is derived from an EMBL/GenBank/DDBJ whole genome shotgun (WGS) entry which is preliminary data.</text>
</comment>
<evidence type="ECO:0000256" key="4">
    <source>
        <dbReference type="SAM" id="SignalP"/>
    </source>
</evidence>
<dbReference type="InterPro" id="IPR036249">
    <property type="entry name" value="Thioredoxin-like_sf"/>
</dbReference>
<dbReference type="Proteomes" id="UP001195483">
    <property type="component" value="Unassembled WGS sequence"/>
</dbReference>